<evidence type="ECO:0000256" key="1">
    <source>
        <dbReference type="ARBA" id="ARBA00004141"/>
    </source>
</evidence>
<dbReference type="CDD" id="cd06550">
    <property type="entry name" value="TM_ABC_iron-siderophores_like"/>
    <property type="match status" value="1"/>
</dbReference>
<dbReference type="AlphaFoldDB" id="A0A1G6JB71"/>
<dbReference type="SUPFAM" id="SSF81345">
    <property type="entry name" value="ABC transporter involved in vitamin B12 uptake, BtuC"/>
    <property type="match status" value="1"/>
</dbReference>
<dbReference type="STRING" id="1640674.SAMN05216323_101911"/>
<dbReference type="InterPro" id="IPR001626">
    <property type="entry name" value="ABC_TroCD"/>
</dbReference>
<dbReference type="Pfam" id="PF00950">
    <property type="entry name" value="ABC-3"/>
    <property type="match status" value="1"/>
</dbReference>
<dbReference type="InterPro" id="IPR037294">
    <property type="entry name" value="ABC_BtuC-like"/>
</dbReference>
<reference evidence="8 9" key="1">
    <citation type="submission" date="2016-09" db="EMBL/GenBank/DDBJ databases">
        <authorList>
            <person name="Capua I."/>
            <person name="De Benedictis P."/>
            <person name="Joannis T."/>
            <person name="Lombin L.H."/>
            <person name="Cattoli G."/>
        </authorList>
    </citation>
    <scope>NUCLEOTIDE SEQUENCE [LARGE SCALE GENOMIC DNA]</scope>
    <source>
        <strain evidence="8 9">A7P-90m</strain>
    </source>
</reference>
<feature type="transmembrane region" description="Helical" evidence="7">
    <location>
        <begin position="222"/>
        <end position="242"/>
    </location>
</feature>
<dbReference type="Gene3D" id="1.10.3470.10">
    <property type="entry name" value="ABC transporter involved in vitamin B12 uptake, BtuC"/>
    <property type="match status" value="1"/>
</dbReference>
<dbReference type="PANTHER" id="PTHR30477:SF18">
    <property type="entry name" value="METAL TRANSPORT SYSTEM MEMBRANE PROTEIN CT_417-RELATED"/>
    <property type="match status" value="1"/>
</dbReference>
<evidence type="ECO:0000256" key="5">
    <source>
        <dbReference type="ARBA" id="ARBA00023136"/>
    </source>
</evidence>
<keyword evidence="6" id="KW-0813">Transport</keyword>
<dbReference type="GO" id="GO:0055085">
    <property type="term" value="P:transmembrane transport"/>
    <property type="evidence" value="ECO:0007669"/>
    <property type="project" value="InterPro"/>
</dbReference>
<accession>A0A1G6JB71</accession>
<evidence type="ECO:0000256" key="7">
    <source>
        <dbReference type="SAM" id="Phobius"/>
    </source>
</evidence>
<feature type="transmembrane region" description="Helical" evidence="7">
    <location>
        <begin position="96"/>
        <end position="117"/>
    </location>
</feature>
<dbReference type="Proteomes" id="UP000199452">
    <property type="component" value="Unassembled WGS sequence"/>
</dbReference>
<comment type="subcellular location">
    <subcellularLocation>
        <location evidence="6">Cell membrane</location>
        <topology evidence="6">Multi-pass membrane protein</topology>
    </subcellularLocation>
    <subcellularLocation>
        <location evidence="1">Membrane</location>
        <topology evidence="1">Multi-pass membrane protein</topology>
    </subcellularLocation>
</comment>
<proteinExistence type="inferred from homology"/>
<protein>
    <submittedName>
        <fullName evidence="8">Zinc transport system permease protein</fullName>
    </submittedName>
</protein>
<dbReference type="OrthoDB" id="9798540at2"/>
<evidence type="ECO:0000256" key="6">
    <source>
        <dbReference type="RuleBase" id="RU003943"/>
    </source>
</evidence>
<evidence type="ECO:0000256" key="3">
    <source>
        <dbReference type="ARBA" id="ARBA00022692"/>
    </source>
</evidence>
<sequence length="285" mass="31090">MIQLFQDIVNFPFLYRAFIAGILLSIAAGIIGTYIVARRLVFLTGGITHASFGGIGIAYFAGINPIFGAFVFSILSAMGIEWTTTKGKLREDSAIGILWSFGMAIGIIFIAITPGYAPNLMGYLFGSIVTVTSLDLITVCIVNLIVLLFFLRFYRWIIYSAFDPEFAKTQRIPVGLINMLMTILVAVTIVSGIRIVGIILLLSLLTIPPSTANLFSRNFKTIAIASVILNMIGITIGLILAYKMNIPSGASVVFVQVILFALAKLTTVILDRFMEKTSLAQKRVQ</sequence>
<keyword evidence="4 7" id="KW-1133">Transmembrane helix</keyword>
<evidence type="ECO:0000256" key="4">
    <source>
        <dbReference type="ARBA" id="ARBA00022989"/>
    </source>
</evidence>
<evidence type="ECO:0000256" key="2">
    <source>
        <dbReference type="ARBA" id="ARBA00008034"/>
    </source>
</evidence>
<evidence type="ECO:0000313" key="9">
    <source>
        <dbReference type="Proteomes" id="UP000199452"/>
    </source>
</evidence>
<dbReference type="GO" id="GO:0010043">
    <property type="term" value="P:response to zinc ion"/>
    <property type="evidence" value="ECO:0007669"/>
    <property type="project" value="TreeGrafter"/>
</dbReference>
<comment type="similarity">
    <text evidence="2 6">Belongs to the ABC-3 integral membrane protein family.</text>
</comment>
<dbReference type="EMBL" id="FMYP01000019">
    <property type="protein sequence ID" value="SDC15116.1"/>
    <property type="molecule type" value="Genomic_DNA"/>
</dbReference>
<evidence type="ECO:0000313" key="8">
    <source>
        <dbReference type="EMBL" id="SDC15116.1"/>
    </source>
</evidence>
<keyword evidence="3 6" id="KW-0812">Transmembrane</keyword>
<feature type="transmembrane region" description="Helical" evidence="7">
    <location>
        <begin position="123"/>
        <end position="151"/>
    </location>
</feature>
<keyword evidence="5 7" id="KW-0472">Membrane</keyword>
<dbReference type="RefSeq" id="WP_092437241.1">
    <property type="nucleotide sequence ID" value="NZ_FMYP01000019.1"/>
</dbReference>
<organism evidence="8 9">
    <name type="scientific">Williamwhitmania taraxaci</name>
    <dbReference type="NCBI Taxonomy" id="1640674"/>
    <lineage>
        <taxon>Bacteria</taxon>
        <taxon>Pseudomonadati</taxon>
        <taxon>Bacteroidota</taxon>
        <taxon>Bacteroidia</taxon>
        <taxon>Bacteroidales</taxon>
        <taxon>Williamwhitmaniaceae</taxon>
        <taxon>Williamwhitmania</taxon>
    </lineage>
</organism>
<feature type="transmembrane region" description="Helical" evidence="7">
    <location>
        <begin position="66"/>
        <end position="84"/>
    </location>
</feature>
<keyword evidence="9" id="KW-1185">Reference proteome</keyword>
<dbReference type="PANTHER" id="PTHR30477">
    <property type="entry name" value="ABC-TRANSPORTER METAL-BINDING PROTEIN"/>
    <property type="match status" value="1"/>
</dbReference>
<name>A0A1G6JB71_9BACT</name>
<dbReference type="GO" id="GO:0043190">
    <property type="term" value="C:ATP-binding cassette (ABC) transporter complex"/>
    <property type="evidence" value="ECO:0007669"/>
    <property type="project" value="InterPro"/>
</dbReference>
<gene>
    <name evidence="8" type="ORF">SAMN05216323_101911</name>
</gene>
<feature type="transmembrane region" description="Helical" evidence="7">
    <location>
        <begin position="13"/>
        <end position="35"/>
    </location>
</feature>
<feature type="transmembrane region" description="Helical" evidence="7">
    <location>
        <begin position="195"/>
        <end position="215"/>
    </location>
</feature>
<feature type="transmembrane region" description="Helical" evidence="7">
    <location>
        <begin position="248"/>
        <end position="270"/>
    </location>
</feature>